<keyword evidence="7" id="KW-1185">Reference proteome</keyword>
<keyword evidence="4" id="KW-0472">Membrane</keyword>
<evidence type="ECO:0000313" key="6">
    <source>
        <dbReference type="EMBL" id="SHO62575.1"/>
    </source>
</evidence>
<dbReference type="PROSITE" id="PS51007">
    <property type="entry name" value="CYTC"/>
    <property type="match status" value="1"/>
</dbReference>
<dbReference type="SUPFAM" id="SSF52058">
    <property type="entry name" value="L domain-like"/>
    <property type="match status" value="1"/>
</dbReference>
<feature type="transmembrane region" description="Helical" evidence="4">
    <location>
        <begin position="136"/>
        <end position="156"/>
    </location>
</feature>
<dbReference type="Pfam" id="PF13287">
    <property type="entry name" value="Fn3_assoc"/>
    <property type="match status" value="1"/>
</dbReference>
<gene>
    <name evidence="6" type="ORF">SAMN04488108_2169</name>
</gene>
<dbReference type="OrthoDB" id="713772at2"/>
<keyword evidence="3" id="KW-0349">Heme</keyword>
<dbReference type="Pfam" id="PF09990">
    <property type="entry name" value="DUF2231"/>
    <property type="match status" value="1"/>
</dbReference>
<evidence type="ECO:0000256" key="3">
    <source>
        <dbReference type="PROSITE-ProRule" id="PRU00433"/>
    </source>
</evidence>
<dbReference type="InterPro" id="IPR011429">
    <property type="entry name" value="Cyt_c_Planctomycete-type"/>
</dbReference>
<accession>A0A1M7ZCE4</accession>
<sequence length="708" mass="79657">MPTKNTLRNLLENCLFVWVGLSLILTLAPAQYQFPEIIQVTGRAHPLILHFPIVLLLLGLIFFFLPALQKNPEVKEIGEFTFLFGSNLAGITVIAGLILAREEYEGDALLLHQWAGLGVFLLSVLLYFFRAKKASIKTTLSLILAAGIVLTGHWGANLTHGDDFLLAPLKSEVQDLPTLAEAEVFRDMVNPILEAKCLSCHKEGKIKGELRLDHVEGIQKGGKTGPLFVAGDPEKSILFERIHLPVDDKKHMPPKNKAQLSDEEMMVLQEWIAQGGKFDQKVEDSNPESELFQLASLKFEKNKSYDFEAADQETIQELNNFYRLVTPLYPESPALLVSYYGIAAFDPESLKDLKDVKEQVVEINLNKMPLKEVDLEFLKDFPHLEKLSLNFTDIETKHLQAISEIPNLQDLAVSGNAFGEKDFQALENMTGLRKLFLWQKGISDSQKDQLSKSLETTEIDFGFDGSGITYELNPPSIKQDKVFFSDSLKIEITHPIPSTEIRYTLDGSEPDSLNSLIYTNPVWVNSSGKLRAKVFAEDWKGSNSSVTVYMKAGLSPEEYKLLTDPNEKYKAQGARTVFDKVKGKNNHTSGEWLGYSEKPFDIELKHDKSHKIKSLGLSLLYNESAYIFPPTRVQILALENGKWITLVDDHPKPSEKIEEIRSELLLYPIEDSNFEKIRVTVNPITSLPSWHAGAGARGWVFIDELLIN</sequence>
<dbReference type="InterPro" id="IPR009056">
    <property type="entry name" value="Cyt_c-like_dom"/>
</dbReference>
<feature type="transmembrane region" description="Helical" evidence="4">
    <location>
        <begin position="80"/>
        <end position="99"/>
    </location>
</feature>
<reference evidence="7" key="1">
    <citation type="submission" date="2016-12" db="EMBL/GenBank/DDBJ databases">
        <authorList>
            <person name="Varghese N."/>
            <person name="Submissions S."/>
        </authorList>
    </citation>
    <scope>NUCLEOTIDE SEQUENCE [LARGE SCALE GENOMIC DNA]</scope>
    <source>
        <strain evidence="7">DSM 25035</strain>
    </source>
</reference>
<protein>
    <submittedName>
        <fullName evidence="6">Uncharacterized membrane protein</fullName>
    </submittedName>
</protein>
<dbReference type="Pfam" id="PF07635">
    <property type="entry name" value="PSCyt1"/>
    <property type="match status" value="1"/>
</dbReference>
<dbReference type="Gene3D" id="3.80.10.10">
    <property type="entry name" value="Ribonuclease Inhibitor"/>
    <property type="match status" value="1"/>
</dbReference>
<dbReference type="RefSeq" id="WP_073571833.1">
    <property type="nucleotide sequence ID" value="NZ_FRXN01000003.1"/>
</dbReference>
<feature type="domain" description="Cytochrome c" evidence="5">
    <location>
        <begin position="176"/>
        <end position="276"/>
    </location>
</feature>
<dbReference type="InterPro" id="IPR019251">
    <property type="entry name" value="DUF2231_TM"/>
</dbReference>
<evidence type="ECO:0000256" key="2">
    <source>
        <dbReference type="ARBA" id="ARBA00023004"/>
    </source>
</evidence>
<evidence type="ECO:0000259" key="5">
    <source>
        <dbReference type="PROSITE" id="PS51007"/>
    </source>
</evidence>
<evidence type="ECO:0000256" key="4">
    <source>
        <dbReference type="SAM" id="Phobius"/>
    </source>
</evidence>
<dbReference type="EMBL" id="FRXN01000003">
    <property type="protein sequence ID" value="SHO62575.1"/>
    <property type="molecule type" value="Genomic_DNA"/>
</dbReference>
<keyword evidence="4" id="KW-0812">Transmembrane</keyword>
<dbReference type="STRING" id="1073327.SAMN04488108_2169"/>
<evidence type="ECO:0000256" key="1">
    <source>
        <dbReference type="ARBA" id="ARBA00022723"/>
    </source>
</evidence>
<evidence type="ECO:0000313" key="7">
    <source>
        <dbReference type="Proteomes" id="UP000184609"/>
    </source>
</evidence>
<feature type="transmembrane region" description="Helical" evidence="4">
    <location>
        <begin position="111"/>
        <end position="129"/>
    </location>
</feature>
<proteinExistence type="predicted"/>
<dbReference type="InterPro" id="IPR032675">
    <property type="entry name" value="LRR_dom_sf"/>
</dbReference>
<keyword evidence="2 3" id="KW-0408">Iron</keyword>
<keyword evidence="1 3" id="KW-0479">Metal-binding</keyword>
<dbReference type="GO" id="GO:0009055">
    <property type="term" value="F:electron transfer activity"/>
    <property type="evidence" value="ECO:0007669"/>
    <property type="project" value="InterPro"/>
</dbReference>
<dbReference type="PANTHER" id="PTHR35889">
    <property type="entry name" value="CYCLOINULO-OLIGOSACCHARIDE FRUCTANOTRANSFERASE-RELATED"/>
    <property type="match status" value="1"/>
</dbReference>
<name>A0A1M7ZCE4_9BACT</name>
<dbReference type="AlphaFoldDB" id="A0A1M7ZCE4"/>
<dbReference type="GO" id="GO:0020037">
    <property type="term" value="F:heme binding"/>
    <property type="evidence" value="ECO:0007669"/>
    <property type="project" value="InterPro"/>
</dbReference>
<feature type="transmembrane region" description="Helical" evidence="4">
    <location>
        <begin position="46"/>
        <end position="68"/>
    </location>
</feature>
<dbReference type="Proteomes" id="UP000184609">
    <property type="component" value="Unassembled WGS sequence"/>
</dbReference>
<dbReference type="PANTHER" id="PTHR35889:SF3">
    <property type="entry name" value="F-BOX DOMAIN-CONTAINING PROTEIN"/>
    <property type="match status" value="1"/>
</dbReference>
<keyword evidence="4" id="KW-1133">Transmembrane helix</keyword>
<organism evidence="6 7">
    <name type="scientific">Algoriphagus zhangzhouensis</name>
    <dbReference type="NCBI Taxonomy" id="1073327"/>
    <lineage>
        <taxon>Bacteria</taxon>
        <taxon>Pseudomonadati</taxon>
        <taxon>Bacteroidota</taxon>
        <taxon>Cytophagia</taxon>
        <taxon>Cytophagales</taxon>
        <taxon>Cyclobacteriaceae</taxon>
        <taxon>Algoriphagus</taxon>
    </lineage>
</organism>
<dbReference type="InterPro" id="IPR026876">
    <property type="entry name" value="Fn3_assoc_repeat"/>
</dbReference>
<dbReference type="GO" id="GO:0046872">
    <property type="term" value="F:metal ion binding"/>
    <property type="evidence" value="ECO:0007669"/>
    <property type="project" value="UniProtKB-KW"/>
</dbReference>